<feature type="transmembrane region" description="Helical" evidence="7">
    <location>
        <begin position="99"/>
        <end position="121"/>
    </location>
</feature>
<evidence type="ECO:0000256" key="6">
    <source>
        <dbReference type="ARBA" id="ARBA00023136"/>
    </source>
</evidence>
<comment type="similarity">
    <text evidence="2">Belongs to the MscS (TC 1.A.23) family.</text>
</comment>
<evidence type="ECO:0000259" key="9">
    <source>
        <dbReference type="Pfam" id="PF21082"/>
    </source>
</evidence>
<evidence type="ECO:0000313" key="12">
    <source>
        <dbReference type="Proteomes" id="UP001595693"/>
    </source>
</evidence>
<reference evidence="12" key="1">
    <citation type="journal article" date="2019" name="Int. J. Syst. Evol. Microbiol.">
        <title>The Global Catalogue of Microorganisms (GCM) 10K type strain sequencing project: providing services to taxonomists for standard genome sequencing and annotation.</title>
        <authorList>
            <consortium name="The Broad Institute Genomics Platform"/>
            <consortium name="The Broad Institute Genome Sequencing Center for Infectious Disease"/>
            <person name="Wu L."/>
            <person name="Ma J."/>
        </authorList>
    </citation>
    <scope>NUCLEOTIDE SEQUENCE [LARGE SCALE GENOMIC DNA]</scope>
    <source>
        <strain evidence="12">CCUG 2113</strain>
    </source>
</reference>
<dbReference type="InterPro" id="IPR011066">
    <property type="entry name" value="MscS_channel_C_sf"/>
</dbReference>
<keyword evidence="3" id="KW-1003">Cell membrane</keyword>
<evidence type="ECO:0000313" key="11">
    <source>
        <dbReference type="EMBL" id="MFC3936477.1"/>
    </source>
</evidence>
<dbReference type="InterPro" id="IPR010920">
    <property type="entry name" value="LSM_dom_sf"/>
</dbReference>
<dbReference type="InterPro" id="IPR011014">
    <property type="entry name" value="MscS_channel_TM-2"/>
</dbReference>
<keyword evidence="6 7" id="KW-0472">Membrane</keyword>
<feature type="transmembrane region" description="Helical" evidence="7">
    <location>
        <begin position="142"/>
        <end position="161"/>
    </location>
</feature>
<feature type="domain" description="Mechanosensitive ion channel MscS C-terminal" evidence="9">
    <location>
        <begin position="260"/>
        <end position="345"/>
    </location>
</feature>
<evidence type="ECO:0000256" key="3">
    <source>
        <dbReference type="ARBA" id="ARBA00022475"/>
    </source>
</evidence>
<dbReference type="Gene3D" id="3.30.70.100">
    <property type="match status" value="1"/>
</dbReference>
<evidence type="ECO:0000256" key="4">
    <source>
        <dbReference type="ARBA" id="ARBA00022692"/>
    </source>
</evidence>
<feature type="domain" description="Mechanosensitive ion channel transmembrane helices 2/3" evidence="10">
    <location>
        <begin position="147"/>
        <end position="186"/>
    </location>
</feature>
<dbReference type="Gene3D" id="1.10.287.1260">
    <property type="match status" value="1"/>
</dbReference>
<dbReference type="InterPro" id="IPR049142">
    <property type="entry name" value="MS_channel_1st"/>
</dbReference>
<comment type="subcellular location">
    <subcellularLocation>
        <location evidence="1">Cell membrane</location>
        <topology evidence="1">Multi-pass membrane protein</topology>
    </subcellularLocation>
</comment>
<dbReference type="Pfam" id="PF00924">
    <property type="entry name" value="MS_channel_2nd"/>
    <property type="match status" value="1"/>
</dbReference>
<evidence type="ECO:0000256" key="7">
    <source>
        <dbReference type="SAM" id="Phobius"/>
    </source>
</evidence>
<evidence type="ECO:0000259" key="10">
    <source>
        <dbReference type="Pfam" id="PF21088"/>
    </source>
</evidence>
<keyword evidence="12" id="KW-1185">Reference proteome</keyword>
<evidence type="ECO:0000256" key="1">
    <source>
        <dbReference type="ARBA" id="ARBA00004651"/>
    </source>
</evidence>
<dbReference type="InterPro" id="IPR006685">
    <property type="entry name" value="MscS_channel_2nd"/>
</dbReference>
<dbReference type="PANTHER" id="PTHR30566:SF25">
    <property type="entry name" value="INNER MEMBRANE PROTEIN"/>
    <property type="match status" value="1"/>
</dbReference>
<keyword evidence="5 7" id="KW-1133">Transmembrane helix</keyword>
<dbReference type="Pfam" id="PF21082">
    <property type="entry name" value="MS_channel_3rd"/>
    <property type="match status" value="1"/>
</dbReference>
<evidence type="ECO:0000256" key="5">
    <source>
        <dbReference type="ARBA" id="ARBA00022989"/>
    </source>
</evidence>
<dbReference type="InterPro" id="IPR023408">
    <property type="entry name" value="MscS_beta-dom_sf"/>
</dbReference>
<proteinExistence type="inferred from homology"/>
<dbReference type="SUPFAM" id="SSF82861">
    <property type="entry name" value="Mechanosensitive channel protein MscS (YggB), transmembrane region"/>
    <property type="match status" value="1"/>
</dbReference>
<evidence type="ECO:0000256" key="2">
    <source>
        <dbReference type="ARBA" id="ARBA00008017"/>
    </source>
</evidence>
<dbReference type="InterPro" id="IPR049278">
    <property type="entry name" value="MS_channel_C"/>
</dbReference>
<accession>A0ABV8DDS1</accession>
<dbReference type="Proteomes" id="UP001595693">
    <property type="component" value="Unassembled WGS sequence"/>
</dbReference>
<dbReference type="PANTHER" id="PTHR30566">
    <property type="entry name" value="YNAI-RELATED MECHANOSENSITIVE ION CHANNEL"/>
    <property type="match status" value="1"/>
</dbReference>
<comment type="caution">
    <text evidence="11">The sequence shown here is derived from an EMBL/GenBank/DDBJ whole genome shotgun (WGS) entry which is preliminary data.</text>
</comment>
<dbReference type="EMBL" id="JBHSAJ010000053">
    <property type="protein sequence ID" value="MFC3936477.1"/>
    <property type="molecule type" value="Genomic_DNA"/>
</dbReference>
<sequence length="382" mass="41140">MQPSTFMTWVQETTFAGVPLWSLCVALAATTATYAAILVVLHLLTRRAKVWATQSHSGMALTMVDVLEGTSRTLMLVVALLVGASLLDLPGRWESRLSQLWFVAVALQMGLWGMRAIGIGVRRYVERHSSSGMTQVSASATLMSWGLRTLLWSVVLLAILSNVGVNITAFIASLGVGGIAVALAVQNILGDLFASLAIAVDKPFEVGDFIVVGNVSGTVQVIGLKTTRIRSLQGEQIVMSNTDLLKQTISNFRMLERRRIVFTFGVAYDTTPEQAEAIPGVVRKLIEAQPQLRFDRAHFKAFGASSLDYEVVYIVEDPAFNVYMDLQQSINLGLLREFKAMGVEFAFPTRTVHIASAPGQVPGPAPLAMAASAAAALGGGDR</sequence>
<dbReference type="SUPFAM" id="SSF82689">
    <property type="entry name" value="Mechanosensitive channel protein MscS (YggB), C-terminal domain"/>
    <property type="match status" value="1"/>
</dbReference>
<dbReference type="Pfam" id="PF21088">
    <property type="entry name" value="MS_channel_1st"/>
    <property type="match status" value="1"/>
</dbReference>
<feature type="transmembrane region" description="Helical" evidence="7">
    <location>
        <begin position="20"/>
        <end position="45"/>
    </location>
</feature>
<gene>
    <name evidence="11" type="ORF">ACFOW3_17815</name>
</gene>
<name>A0ABV8DDS1_9BURK</name>
<dbReference type="SUPFAM" id="SSF50182">
    <property type="entry name" value="Sm-like ribonucleoproteins"/>
    <property type="match status" value="1"/>
</dbReference>
<organism evidence="11 12">
    <name type="scientific">Acidovorax facilis</name>
    <dbReference type="NCBI Taxonomy" id="12917"/>
    <lineage>
        <taxon>Bacteria</taxon>
        <taxon>Pseudomonadati</taxon>
        <taxon>Pseudomonadota</taxon>
        <taxon>Betaproteobacteria</taxon>
        <taxon>Burkholderiales</taxon>
        <taxon>Comamonadaceae</taxon>
        <taxon>Acidovorax</taxon>
    </lineage>
</organism>
<feature type="domain" description="Mechanosensitive ion channel MscS" evidence="8">
    <location>
        <begin position="187"/>
        <end position="253"/>
    </location>
</feature>
<keyword evidence="4 7" id="KW-0812">Transmembrane</keyword>
<protein>
    <submittedName>
        <fullName evidence="11">Mechanosensitive ion channel family protein</fullName>
    </submittedName>
</protein>
<evidence type="ECO:0000259" key="8">
    <source>
        <dbReference type="Pfam" id="PF00924"/>
    </source>
</evidence>
<feature type="transmembrane region" description="Helical" evidence="7">
    <location>
        <begin position="66"/>
        <end position="87"/>
    </location>
</feature>
<dbReference type="Gene3D" id="2.30.30.60">
    <property type="match status" value="1"/>
</dbReference>
<dbReference type="RefSeq" id="WP_055398467.1">
    <property type="nucleotide sequence ID" value="NZ_CP192460.1"/>
</dbReference>